<dbReference type="RefSeq" id="WP_045401431.1">
    <property type="nucleotide sequence ID" value="NZ_BSOE01000019.1"/>
</dbReference>
<name>A0ABQ5Y2M6_9VIBR</name>
<feature type="domain" description="OmpR/PhoB-type" evidence="5">
    <location>
        <begin position="1"/>
        <end position="99"/>
    </location>
</feature>
<dbReference type="InterPro" id="IPR036388">
    <property type="entry name" value="WH-like_DNA-bd_sf"/>
</dbReference>
<feature type="DNA-binding region" description="OmpR/PhoB-type" evidence="2">
    <location>
        <begin position="1"/>
        <end position="99"/>
    </location>
</feature>
<evidence type="ECO:0000256" key="1">
    <source>
        <dbReference type="ARBA" id="ARBA00023125"/>
    </source>
</evidence>
<keyword evidence="7" id="KW-1185">Reference proteome</keyword>
<keyword evidence="4" id="KW-1133">Transmembrane helix</keyword>
<protein>
    <recommendedName>
        <fullName evidence="5">OmpR/PhoB-type domain-containing protein</fullName>
    </recommendedName>
</protein>
<dbReference type="InterPro" id="IPR016032">
    <property type="entry name" value="Sig_transdc_resp-reg_C-effctor"/>
</dbReference>
<keyword evidence="1 2" id="KW-0238">DNA-binding</keyword>
<dbReference type="SUPFAM" id="SSF46894">
    <property type="entry name" value="C-terminal effector domain of the bipartite response regulators"/>
    <property type="match status" value="1"/>
</dbReference>
<dbReference type="InterPro" id="IPR001867">
    <property type="entry name" value="OmpR/PhoB-type_DNA-bd"/>
</dbReference>
<dbReference type="Gene3D" id="1.10.10.10">
    <property type="entry name" value="Winged helix-like DNA-binding domain superfamily/Winged helix DNA-binding domain"/>
    <property type="match status" value="1"/>
</dbReference>
<accession>A0ABQ5Y2M6</accession>
<organism evidence="6 7">
    <name type="scientific">Vibrio hyugaensis</name>
    <dbReference type="NCBI Taxonomy" id="1534743"/>
    <lineage>
        <taxon>Bacteria</taxon>
        <taxon>Pseudomonadati</taxon>
        <taxon>Pseudomonadota</taxon>
        <taxon>Gammaproteobacteria</taxon>
        <taxon>Vibrionales</taxon>
        <taxon>Vibrionaceae</taxon>
        <taxon>Vibrio</taxon>
    </lineage>
</organism>
<comment type="caution">
    <text evidence="6">The sequence shown here is derived from an EMBL/GenBank/DDBJ whole genome shotgun (WGS) entry which is preliminary data.</text>
</comment>
<feature type="transmembrane region" description="Helical" evidence="4">
    <location>
        <begin position="148"/>
        <end position="166"/>
    </location>
</feature>
<evidence type="ECO:0000256" key="2">
    <source>
        <dbReference type="PROSITE-ProRule" id="PRU01091"/>
    </source>
</evidence>
<dbReference type="EMBL" id="BSOE01000019">
    <property type="protein sequence ID" value="GLR03872.1"/>
    <property type="molecule type" value="Genomic_DNA"/>
</dbReference>
<evidence type="ECO:0000256" key="3">
    <source>
        <dbReference type="SAM" id="MobiDB-lite"/>
    </source>
</evidence>
<dbReference type="PROSITE" id="PS51755">
    <property type="entry name" value="OMPR_PHOB"/>
    <property type="match status" value="1"/>
</dbReference>
<evidence type="ECO:0000313" key="7">
    <source>
        <dbReference type="Proteomes" id="UP001156669"/>
    </source>
</evidence>
<evidence type="ECO:0000313" key="6">
    <source>
        <dbReference type="EMBL" id="GLR03872.1"/>
    </source>
</evidence>
<sequence>MLLCINEDNRTIEAYDESSQSLLKSVSMSVSSLNIAKTLFKDTNSIYSREELINSGWPEKSIGSNSLNVSIMKLRRKLETIDEQIEVKSYPSLGYKLLLPVGVNVVFEQPGCDSTPFTARPSLERKPNKQSQQDSNQTQPPHIRWGDLFLSVLILSYSGALYYSLYLL</sequence>
<evidence type="ECO:0000259" key="5">
    <source>
        <dbReference type="PROSITE" id="PS51755"/>
    </source>
</evidence>
<feature type="region of interest" description="Disordered" evidence="3">
    <location>
        <begin position="116"/>
        <end position="140"/>
    </location>
</feature>
<gene>
    <name evidence="6" type="ORF">GCM10007906_14590</name>
</gene>
<dbReference type="Pfam" id="PF00486">
    <property type="entry name" value="Trans_reg_C"/>
    <property type="match status" value="1"/>
</dbReference>
<proteinExistence type="predicted"/>
<reference evidence="7" key="1">
    <citation type="journal article" date="2019" name="Int. J. Syst. Evol. Microbiol.">
        <title>The Global Catalogue of Microorganisms (GCM) 10K type strain sequencing project: providing services to taxonomists for standard genome sequencing and annotation.</title>
        <authorList>
            <consortium name="The Broad Institute Genomics Platform"/>
            <consortium name="The Broad Institute Genome Sequencing Center for Infectious Disease"/>
            <person name="Wu L."/>
            <person name="Ma J."/>
        </authorList>
    </citation>
    <scope>NUCLEOTIDE SEQUENCE [LARGE SCALE GENOMIC DNA]</scope>
    <source>
        <strain evidence="7">NBRC 110633</strain>
    </source>
</reference>
<feature type="compositionally biased region" description="Polar residues" evidence="3">
    <location>
        <begin position="129"/>
        <end position="140"/>
    </location>
</feature>
<evidence type="ECO:0000256" key="4">
    <source>
        <dbReference type="SAM" id="Phobius"/>
    </source>
</evidence>
<keyword evidence="4" id="KW-0472">Membrane</keyword>
<dbReference type="Proteomes" id="UP001156669">
    <property type="component" value="Unassembled WGS sequence"/>
</dbReference>
<keyword evidence="4" id="KW-0812">Transmembrane</keyword>